<reference evidence="2" key="1">
    <citation type="journal article" date="2022" name="bioRxiv">
        <title>Sequencing and chromosome-scale assembly of the giantPleurodeles waltlgenome.</title>
        <authorList>
            <person name="Brown T."/>
            <person name="Elewa A."/>
            <person name="Iarovenko S."/>
            <person name="Subramanian E."/>
            <person name="Araus A.J."/>
            <person name="Petzold A."/>
            <person name="Susuki M."/>
            <person name="Suzuki K.-i.T."/>
            <person name="Hayashi T."/>
            <person name="Toyoda A."/>
            <person name="Oliveira C."/>
            <person name="Osipova E."/>
            <person name="Leigh N.D."/>
            <person name="Simon A."/>
            <person name="Yun M.H."/>
        </authorList>
    </citation>
    <scope>NUCLEOTIDE SEQUENCE</scope>
    <source>
        <strain evidence="2">20211129_DDA</strain>
        <tissue evidence="2">Liver</tissue>
    </source>
</reference>
<evidence type="ECO:0000313" key="2">
    <source>
        <dbReference type="EMBL" id="KAJ1171087.1"/>
    </source>
</evidence>
<protein>
    <submittedName>
        <fullName evidence="2">Uncharacterized protein</fullName>
    </submittedName>
</protein>
<keyword evidence="3" id="KW-1185">Reference proteome</keyword>
<name>A0AAV7T3V5_PLEWA</name>
<sequence>MLCCSVAYVKGARDLSLYELFPEQHGSARQCLPSFCLAHGELAAPRTKMKVGGSGPTGTHTKGSGALPEHRRERCATRTRFCGEPFCGRGAKAPVLGREALQERAAARRGTCRFYIPQDRTTVRGTRGKQRGDRRRSSSCGRSEGRGLGQDPRLLEGPLESSVRGQRPLSKEEGSHRRRSYCTQRWCSARVLDLAPERGTQALDPVSWEEKRQDSVLLQKTRRCCGDLAANTWCCCSKEGARWGSAAVGGGGAELWCQ</sequence>
<comment type="caution">
    <text evidence="2">The sequence shown here is derived from an EMBL/GenBank/DDBJ whole genome shotgun (WGS) entry which is preliminary data.</text>
</comment>
<proteinExistence type="predicted"/>
<organism evidence="2 3">
    <name type="scientific">Pleurodeles waltl</name>
    <name type="common">Iberian ribbed newt</name>
    <dbReference type="NCBI Taxonomy" id="8319"/>
    <lineage>
        <taxon>Eukaryota</taxon>
        <taxon>Metazoa</taxon>
        <taxon>Chordata</taxon>
        <taxon>Craniata</taxon>
        <taxon>Vertebrata</taxon>
        <taxon>Euteleostomi</taxon>
        <taxon>Amphibia</taxon>
        <taxon>Batrachia</taxon>
        <taxon>Caudata</taxon>
        <taxon>Salamandroidea</taxon>
        <taxon>Salamandridae</taxon>
        <taxon>Pleurodelinae</taxon>
        <taxon>Pleurodeles</taxon>
    </lineage>
</organism>
<dbReference type="Proteomes" id="UP001066276">
    <property type="component" value="Chromosome 4_1"/>
</dbReference>
<feature type="region of interest" description="Disordered" evidence="1">
    <location>
        <begin position="48"/>
        <end position="71"/>
    </location>
</feature>
<gene>
    <name evidence="2" type="ORF">NDU88_002958</name>
</gene>
<evidence type="ECO:0000313" key="3">
    <source>
        <dbReference type="Proteomes" id="UP001066276"/>
    </source>
</evidence>
<evidence type="ECO:0000256" key="1">
    <source>
        <dbReference type="SAM" id="MobiDB-lite"/>
    </source>
</evidence>
<dbReference type="EMBL" id="JANPWB010000007">
    <property type="protein sequence ID" value="KAJ1171087.1"/>
    <property type="molecule type" value="Genomic_DNA"/>
</dbReference>
<accession>A0AAV7T3V5</accession>
<feature type="region of interest" description="Disordered" evidence="1">
    <location>
        <begin position="117"/>
        <end position="176"/>
    </location>
</feature>
<dbReference type="AlphaFoldDB" id="A0AAV7T3V5"/>